<organism evidence="2 3">
    <name type="scientific">Parahaliea mediterranea</name>
    <dbReference type="NCBI Taxonomy" id="651086"/>
    <lineage>
        <taxon>Bacteria</taxon>
        <taxon>Pseudomonadati</taxon>
        <taxon>Pseudomonadota</taxon>
        <taxon>Gammaproteobacteria</taxon>
        <taxon>Cellvibrionales</taxon>
        <taxon>Halieaceae</taxon>
        <taxon>Parahaliea</taxon>
    </lineage>
</organism>
<comment type="caution">
    <text evidence="2">The sequence shown here is derived from an EMBL/GenBank/DDBJ whole genome shotgun (WGS) entry which is preliminary data.</text>
</comment>
<dbReference type="GO" id="GO:0043565">
    <property type="term" value="F:sequence-specific DNA binding"/>
    <property type="evidence" value="ECO:0007669"/>
    <property type="project" value="TreeGrafter"/>
</dbReference>
<keyword evidence="3" id="KW-1185">Reference proteome</keyword>
<reference evidence="2" key="1">
    <citation type="submission" date="2021-02" db="EMBL/GenBank/DDBJ databases">
        <title>PHA producing bacteria isolated from coastal sediment in Guangdong, Shenzhen.</title>
        <authorList>
            <person name="Zheng W."/>
            <person name="Yu S."/>
            <person name="Huang Y."/>
        </authorList>
    </citation>
    <scope>NUCLEOTIDE SEQUENCE</scope>
    <source>
        <strain evidence="2">TN14-10</strain>
    </source>
</reference>
<dbReference type="InterPro" id="IPR011008">
    <property type="entry name" value="Dimeric_a/b-barrel"/>
</dbReference>
<dbReference type="InterPro" id="IPR036390">
    <property type="entry name" value="WH_DNA-bd_sf"/>
</dbReference>
<dbReference type="RefSeq" id="WP_206560020.1">
    <property type="nucleotide sequence ID" value="NZ_JAFKCZ010000005.1"/>
</dbReference>
<dbReference type="Pfam" id="PF13412">
    <property type="entry name" value="HTH_24"/>
    <property type="match status" value="1"/>
</dbReference>
<name>A0A939IM20_9GAMM</name>
<dbReference type="Gene3D" id="1.10.10.10">
    <property type="entry name" value="Winged helix-like DNA-binding domain superfamily/Winged helix DNA-binding domain"/>
    <property type="match status" value="1"/>
</dbReference>
<evidence type="ECO:0000313" key="2">
    <source>
        <dbReference type="EMBL" id="MBN7796578.1"/>
    </source>
</evidence>
<dbReference type="GO" id="GO:0005829">
    <property type="term" value="C:cytosol"/>
    <property type="evidence" value="ECO:0007669"/>
    <property type="project" value="TreeGrafter"/>
</dbReference>
<dbReference type="SUPFAM" id="SSF54909">
    <property type="entry name" value="Dimeric alpha+beta barrel"/>
    <property type="match status" value="1"/>
</dbReference>
<evidence type="ECO:0000259" key="1">
    <source>
        <dbReference type="Pfam" id="PF01037"/>
    </source>
</evidence>
<dbReference type="PANTHER" id="PTHR30154:SF34">
    <property type="entry name" value="TRANSCRIPTIONAL REGULATOR AZLB"/>
    <property type="match status" value="1"/>
</dbReference>
<dbReference type="PANTHER" id="PTHR30154">
    <property type="entry name" value="LEUCINE-RESPONSIVE REGULATORY PROTEIN"/>
    <property type="match status" value="1"/>
</dbReference>
<evidence type="ECO:0000313" key="3">
    <source>
        <dbReference type="Proteomes" id="UP000664303"/>
    </source>
</evidence>
<dbReference type="AlphaFoldDB" id="A0A939IM20"/>
<feature type="domain" description="Transcription regulator AsnC/Lrp ligand binding" evidence="1">
    <location>
        <begin position="75"/>
        <end position="149"/>
    </location>
</feature>
<proteinExistence type="predicted"/>
<sequence length="165" mass="18837">MAKKKSVKLDAINRKILATIHLQSDITNAKLAELVNLSPAACSQRTKALRDAGYYFNCHTEVDLDRICEHVIAYVEFTLRDNSLPARRRFEAAIETMPEFMDCLRLSGDTDYISFTCCSDVNELNRLCDELSGNEALGISRVVTRIVLERPKFYLGYPIEKLKWL</sequence>
<dbReference type="Proteomes" id="UP000664303">
    <property type="component" value="Unassembled WGS sequence"/>
</dbReference>
<accession>A0A939IM20</accession>
<dbReference type="Gene3D" id="3.30.70.920">
    <property type="match status" value="1"/>
</dbReference>
<dbReference type="EMBL" id="JAFKCZ010000005">
    <property type="protein sequence ID" value="MBN7796578.1"/>
    <property type="molecule type" value="Genomic_DNA"/>
</dbReference>
<protein>
    <submittedName>
        <fullName evidence="2">Lrp/AsnC family transcriptional regulator</fullName>
    </submittedName>
</protein>
<dbReference type="GO" id="GO:0043200">
    <property type="term" value="P:response to amino acid"/>
    <property type="evidence" value="ECO:0007669"/>
    <property type="project" value="TreeGrafter"/>
</dbReference>
<dbReference type="Pfam" id="PF01037">
    <property type="entry name" value="AsnC_trans_reg"/>
    <property type="match status" value="1"/>
</dbReference>
<dbReference type="InterPro" id="IPR019887">
    <property type="entry name" value="Tscrpt_reg_AsnC/Lrp_C"/>
</dbReference>
<dbReference type="InterPro" id="IPR019888">
    <property type="entry name" value="Tscrpt_reg_AsnC-like"/>
</dbReference>
<gene>
    <name evidence="2" type="ORF">JYP50_08250</name>
</gene>
<dbReference type="InterPro" id="IPR036388">
    <property type="entry name" value="WH-like_DNA-bd_sf"/>
</dbReference>
<dbReference type="SMART" id="SM00344">
    <property type="entry name" value="HTH_ASNC"/>
    <property type="match status" value="1"/>
</dbReference>
<dbReference type="SUPFAM" id="SSF46785">
    <property type="entry name" value="Winged helix' DNA-binding domain"/>
    <property type="match status" value="1"/>
</dbReference>